<protein>
    <submittedName>
        <fullName evidence="5">Nudix hydrolase 1</fullName>
        <ecNumber evidence="5">3.6.1.22</ecNumber>
    </submittedName>
</protein>
<dbReference type="InterPro" id="IPR015797">
    <property type="entry name" value="NUDIX_hydrolase-like_dom_sf"/>
</dbReference>
<evidence type="ECO:0000256" key="3">
    <source>
        <dbReference type="RuleBase" id="RU003476"/>
    </source>
</evidence>
<feature type="domain" description="Nudix hydrolase" evidence="4">
    <location>
        <begin position="3"/>
        <end position="134"/>
    </location>
</feature>
<dbReference type="Proteomes" id="UP000238390">
    <property type="component" value="Chromosome"/>
</dbReference>
<keyword evidence="2 3" id="KW-0378">Hydrolase</keyword>
<comment type="similarity">
    <text evidence="3">Belongs to the Nudix hydrolase family.</text>
</comment>
<gene>
    <name evidence="5" type="ORF">CSB93_3738</name>
</gene>
<dbReference type="CDD" id="cd04678">
    <property type="entry name" value="NUDIX_MTH2_Nudt15"/>
    <property type="match status" value="1"/>
</dbReference>
<dbReference type="AlphaFoldDB" id="A0A2R3IRP7"/>
<dbReference type="PROSITE" id="PS00893">
    <property type="entry name" value="NUDIX_BOX"/>
    <property type="match status" value="1"/>
</dbReference>
<dbReference type="InterPro" id="IPR020084">
    <property type="entry name" value="NUDIX_hydrolase_CS"/>
</dbReference>
<dbReference type="PANTHER" id="PTHR16099:SF5">
    <property type="entry name" value="NUCLEOTIDE TRIPHOSPHATE DIPHOSPHATASE NUDT15"/>
    <property type="match status" value="1"/>
</dbReference>
<dbReference type="PANTHER" id="PTHR16099">
    <property type="entry name" value="8-OXO-DGTP DIPHOSPHATES NUDT15"/>
    <property type="match status" value="1"/>
</dbReference>
<dbReference type="GO" id="GO:0016787">
    <property type="term" value="F:hydrolase activity"/>
    <property type="evidence" value="ECO:0007669"/>
    <property type="project" value="UniProtKB-KW"/>
</dbReference>
<dbReference type="EMBL" id="CP027169">
    <property type="protein sequence ID" value="AVK04611.1"/>
    <property type="molecule type" value="Genomic_DNA"/>
</dbReference>
<organism evidence="5 6">
    <name type="scientific">Pseudomonas paraeruginosa</name>
    <dbReference type="NCBI Taxonomy" id="2994495"/>
    <lineage>
        <taxon>Bacteria</taxon>
        <taxon>Pseudomonadati</taxon>
        <taxon>Pseudomonadota</taxon>
        <taxon>Gammaproteobacteria</taxon>
        <taxon>Pseudomonadales</taxon>
        <taxon>Pseudomonadaceae</taxon>
        <taxon>Pseudomonas</taxon>
    </lineage>
</organism>
<evidence type="ECO:0000256" key="1">
    <source>
        <dbReference type="ARBA" id="ARBA00001946"/>
    </source>
</evidence>
<name>A0A2R3IRP7_9PSED</name>
<dbReference type="RefSeq" id="WP_058145810.1">
    <property type="nucleotide sequence ID" value="NZ_CP027169.1"/>
</dbReference>
<dbReference type="InterPro" id="IPR000086">
    <property type="entry name" value="NUDIX_hydrolase_dom"/>
</dbReference>
<dbReference type="Gene3D" id="3.90.79.10">
    <property type="entry name" value="Nucleoside Triphosphate Pyrophosphohydrolase"/>
    <property type="match status" value="1"/>
</dbReference>
<reference evidence="5 6" key="1">
    <citation type="submission" date="2018-02" db="EMBL/GenBank/DDBJ databases">
        <title>FDA/CDC Antimicrobial Resistant Isolate Bank Genome Sequencing.</title>
        <authorList>
            <person name="Benahmed F.H."/>
            <person name="Lutgring J.D."/>
            <person name="Yoo B."/>
            <person name="Machado M."/>
            <person name="Brown A."/>
            <person name="McAllister G."/>
            <person name="Perry A."/>
            <person name="Halpin A.L."/>
            <person name="Vavikolanu K."/>
            <person name="Ott S."/>
            <person name="Zhao X."/>
            <person name="Tallon L.J."/>
            <person name="Sadzewicz L."/>
            <person name="Aluvathingal J."/>
            <person name="Nadendla S."/>
            <person name="Voskania-kordi A."/>
            <person name="Simonyan V."/>
            <person name="Patel J."/>
            <person name="Shawar R.M."/>
        </authorList>
    </citation>
    <scope>NUCLEOTIDE SEQUENCE [LARGE SCALE GENOMIC DNA]</scope>
    <source>
        <strain evidence="5 6">AR_0356</strain>
    </source>
</reference>
<keyword evidence="6" id="KW-1185">Reference proteome</keyword>
<evidence type="ECO:0000313" key="5">
    <source>
        <dbReference type="EMBL" id="AVK04611.1"/>
    </source>
</evidence>
<evidence type="ECO:0000259" key="4">
    <source>
        <dbReference type="PROSITE" id="PS51462"/>
    </source>
</evidence>
<sequence length="136" mass="14759">MATPQVGVGVLVMRGGRVLLGRRKGSHGAGSWSAPGGHLEFGETPEDCARREALEETGLALSDLRHGPFSNDLFEGRHYLTVFILAACAEDAQAQVMEPDKCEGWAWFDWDDLPQPLFAPLASLCQRGYSPFAAGR</sequence>
<dbReference type="SUPFAM" id="SSF55811">
    <property type="entry name" value="Nudix"/>
    <property type="match status" value="1"/>
</dbReference>
<accession>A0A2R3IRP7</accession>
<dbReference type="InterPro" id="IPR020476">
    <property type="entry name" value="Nudix_hydrolase"/>
</dbReference>
<dbReference type="FunFam" id="3.90.79.10:FF:000060">
    <property type="entry name" value="Nudix hydrolase 1"/>
    <property type="match status" value="1"/>
</dbReference>
<evidence type="ECO:0000256" key="2">
    <source>
        <dbReference type="ARBA" id="ARBA00022801"/>
    </source>
</evidence>
<dbReference type="PRINTS" id="PR00502">
    <property type="entry name" value="NUDIXFAMILY"/>
</dbReference>
<evidence type="ECO:0000313" key="6">
    <source>
        <dbReference type="Proteomes" id="UP000238390"/>
    </source>
</evidence>
<dbReference type="PROSITE" id="PS51462">
    <property type="entry name" value="NUDIX"/>
    <property type="match status" value="1"/>
</dbReference>
<dbReference type="Pfam" id="PF00293">
    <property type="entry name" value="NUDIX"/>
    <property type="match status" value="1"/>
</dbReference>
<proteinExistence type="inferred from homology"/>
<dbReference type="EC" id="3.6.1.22" evidence="5"/>
<comment type="cofactor">
    <cofactor evidence="1">
        <name>Mg(2+)</name>
        <dbReference type="ChEBI" id="CHEBI:18420"/>
    </cofactor>
</comment>